<reference evidence="2" key="1">
    <citation type="journal article" date="2012" name="PLoS ONE">
        <title>Gene sets for utilization of primary and secondary nutrition supplies in the distal gut of endangered iberian lynx.</title>
        <authorList>
            <person name="Alcaide M."/>
            <person name="Messina E."/>
            <person name="Richter M."/>
            <person name="Bargiela R."/>
            <person name="Peplies J."/>
            <person name="Huws S.A."/>
            <person name="Newbold C.J."/>
            <person name="Golyshin P.N."/>
            <person name="Simon M.A."/>
            <person name="Lopez G."/>
            <person name="Yakimov M.M."/>
            <person name="Ferrer M."/>
        </authorList>
    </citation>
    <scope>NUCLEOTIDE SEQUENCE</scope>
</reference>
<organism evidence="2">
    <name type="scientific">gut metagenome</name>
    <dbReference type="NCBI Taxonomy" id="749906"/>
    <lineage>
        <taxon>unclassified sequences</taxon>
        <taxon>metagenomes</taxon>
        <taxon>organismal metagenomes</taxon>
    </lineage>
</organism>
<feature type="non-terminal residue" evidence="2">
    <location>
        <position position="223"/>
    </location>
</feature>
<dbReference type="AlphaFoldDB" id="J9FKZ2"/>
<evidence type="ECO:0000313" key="2">
    <source>
        <dbReference type="EMBL" id="EJW95078.1"/>
    </source>
</evidence>
<evidence type="ECO:0000259" key="1">
    <source>
        <dbReference type="Pfam" id="PF20155"/>
    </source>
</evidence>
<accession>J9FKZ2</accession>
<feature type="domain" description="Tape measure protein N-terminal" evidence="1">
    <location>
        <begin position="75"/>
        <end position="168"/>
    </location>
</feature>
<protein>
    <submittedName>
        <fullName evidence="2">Tape measure domain protein</fullName>
    </submittedName>
</protein>
<proteinExistence type="predicted"/>
<dbReference type="InterPro" id="IPR013491">
    <property type="entry name" value="Tape_meas_N"/>
</dbReference>
<comment type="caution">
    <text evidence="2">The sequence shown here is derived from an EMBL/GenBank/DDBJ whole genome shotgun (WGS) entry which is preliminary data.</text>
</comment>
<dbReference type="Pfam" id="PF20155">
    <property type="entry name" value="TMP_3"/>
    <property type="match status" value="1"/>
</dbReference>
<sequence length="223" mass="23825">DMTALGSAVETVKMRFSALEVMAVTALANITNSVINTGKQMISSLTIEPIKLGFQEYETQIGAVQTILANTSHQGTSLQQVNRALDELNTYADKTIYNFTEMTRNIGTFTAAGVDLRTSVDSIKGIANIAAISGSTSQQASTAMYQLSQALAAGKVSLMDWNSVVNAGMGGKVFQDALIRTSELLGTGAENAIKMYGSFRESLTKGEWLTTEVLTETLKQFAG</sequence>
<dbReference type="NCBIfam" id="TIGR02675">
    <property type="entry name" value="tape_meas_nterm"/>
    <property type="match status" value="1"/>
</dbReference>
<dbReference type="EMBL" id="AMCI01006014">
    <property type="protein sequence ID" value="EJW95078.1"/>
    <property type="molecule type" value="Genomic_DNA"/>
</dbReference>
<name>J9FKZ2_9ZZZZ</name>
<feature type="non-terminal residue" evidence="2">
    <location>
        <position position="1"/>
    </location>
</feature>
<gene>
    <name evidence="2" type="ORF">EVA_16815</name>
</gene>